<dbReference type="RefSeq" id="XP_062648510.1">
    <property type="nucleotide sequence ID" value="XM_062792567.1"/>
</dbReference>
<accession>A0AAN6U235</accession>
<dbReference type="PROSITE" id="PS51257">
    <property type="entry name" value="PROKAR_LIPOPROTEIN"/>
    <property type="match status" value="1"/>
</dbReference>
<gene>
    <name evidence="1" type="ORF">N657DRAFT_643488</name>
</gene>
<organism evidence="1 2">
    <name type="scientific">Parathielavia appendiculata</name>
    <dbReference type="NCBI Taxonomy" id="2587402"/>
    <lineage>
        <taxon>Eukaryota</taxon>
        <taxon>Fungi</taxon>
        <taxon>Dikarya</taxon>
        <taxon>Ascomycota</taxon>
        <taxon>Pezizomycotina</taxon>
        <taxon>Sordariomycetes</taxon>
        <taxon>Sordariomycetidae</taxon>
        <taxon>Sordariales</taxon>
        <taxon>Chaetomiaceae</taxon>
        <taxon>Parathielavia</taxon>
    </lineage>
</organism>
<keyword evidence="2" id="KW-1185">Reference proteome</keyword>
<proteinExistence type="predicted"/>
<evidence type="ECO:0000313" key="2">
    <source>
        <dbReference type="Proteomes" id="UP001302602"/>
    </source>
</evidence>
<dbReference type="AlphaFoldDB" id="A0AAN6U235"/>
<protein>
    <submittedName>
        <fullName evidence="1">Uncharacterized protein</fullName>
    </submittedName>
</protein>
<evidence type="ECO:0000313" key="1">
    <source>
        <dbReference type="EMBL" id="KAK4124739.1"/>
    </source>
</evidence>
<comment type="caution">
    <text evidence="1">The sequence shown here is derived from an EMBL/GenBank/DDBJ whole genome shotgun (WGS) entry which is preliminary data.</text>
</comment>
<reference evidence="1" key="2">
    <citation type="submission" date="2023-05" db="EMBL/GenBank/DDBJ databases">
        <authorList>
            <consortium name="Lawrence Berkeley National Laboratory"/>
            <person name="Steindorff A."/>
            <person name="Hensen N."/>
            <person name="Bonometti L."/>
            <person name="Westerberg I."/>
            <person name="Brannstrom I.O."/>
            <person name="Guillou S."/>
            <person name="Cros-Aarteil S."/>
            <person name="Calhoun S."/>
            <person name="Haridas S."/>
            <person name="Kuo A."/>
            <person name="Mondo S."/>
            <person name="Pangilinan J."/>
            <person name="Riley R."/>
            <person name="Labutti K."/>
            <person name="Andreopoulos B."/>
            <person name="Lipzen A."/>
            <person name="Chen C."/>
            <person name="Yanf M."/>
            <person name="Daum C."/>
            <person name="Ng V."/>
            <person name="Clum A."/>
            <person name="Ohm R."/>
            <person name="Martin F."/>
            <person name="Silar P."/>
            <person name="Natvig D."/>
            <person name="Lalanne C."/>
            <person name="Gautier V."/>
            <person name="Ament-Velasquez S.L."/>
            <person name="Kruys A."/>
            <person name="Hutchinson M.I."/>
            <person name="Powell A.J."/>
            <person name="Barry K."/>
            <person name="Miller A.N."/>
            <person name="Grigoriev I.V."/>
            <person name="Debuchy R."/>
            <person name="Gladieux P."/>
            <person name="Thoren M.H."/>
            <person name="Johannesson H."/>
        </authorList>
    </citation>
    <scope>NUCLEOTIDE SEQUENCE</scope>
    <source>
        <strain evidence="1">CBS 731.68</strain>
    </source>
</reference>
<sequence>MRSTACTSPSAAVSACWQPVTPPIAHPSPTDTCVSRALGDSPCSPLPVEAEITSLSYVTC</sequence>
<reference evidence="1" key="1">
    <citation type="journal article" date="2023" name="Mol. Phylogenet. Evol.">
        <title>Genome-scale phylogeny and comparative genomics of the fungal order Sordariales.</title>
        <authorList>
            <person name="Hensen N."/>
            <person name="Bonometti L."/>
            <person name="Westerberg I."/>
            <person name="Brannstrom I.O."/>
            <person name="Guillou S."/>
            <person name="Cros-Aarteil S."/>
            <person name="Calhoun S."/>
            <person name="Haridas S."/>
            <person name="Kuo A."/>
            <person name="Mondo S."/>
            <person name="Pangilinan J."/>
            <person name="Riley R."/>
            <person name="LaButti K."/>
            <person name="Andreopoulos B."/>
            <person name="Lipzen A."/>
            <person name="Chen C."/>
            <person name="Yan M."/>
            <person name="Daum C."/>
            <person name="Ng V."/>
            <person name="Clum A."/>
            <person name="Steindorff A."/>
            <person name="Ohm R.A."/>
            <person name="Martin F."/>
            <person name="Silar P."/>
            <person name="Natvig D.O."/>
            <person name="Lalanne C."/>
            <person name="Gautier V."/>
            <person name="Ament-Velasquez S.L."/>
            <person name="Kruys A."/>
            <person name="Hutchinson M.I."/>
            <person name="Powell A.J."/>
            <person name="Barry K."/>
            <person name="Miller A.N."/>
            <person name="Grigoriev I.V."/>
            <person name="Debuchy R."/>
            <person name="Gladieux P."/>
            <person name="Hiltunen Thoren M."/>
            <person name="Johannesson H."/>
        </authorList>
    </citation>
    <scope>NUCLEOTIDE SEQUENCE</scope>
    <source>
        <strain evidence="1">CBS 731.68</strain>
    </source>
</reference>
<dbReference type="EMBL" id="MU853226">
    <property type="protein sequence ID" value="KAK4124739.1"/>
    <property type="molecule type" value="Genomic_DNA"/>
</dbReference>
<dbReference type="Proteomes" id="UP001302602">
    <property type="component" value="Unassembled WGS sequence"/>
</dbReference>
<dbReference type="GeneID" id="87829336"/>
<name>A0AAN6U235_9PEZI</name>